<comment type="function">
    <text evidence="8">Catalyzes the reduction of a 3''-keto intermediate during the biosynthesis of 2'-deoxymugineic acid (DMA) from L-Met. Involved in the formation of phytosiderophores (MAs) belonging to the mugineic acid family and required to acquire iron.</text>
</comment>
<dbReference type="EC" id="1.1.1.285" evidence="9"/>
<dbReference type="PRINTS" id="PR00069">
    <property type="entry name" value="ALDKETRDTASE"/>
</dbReference>
<dbReference type="SUPFAM" id="SSF51430">
    <property type="entry name" value="NAD(P)-linked oxidoreductase"/>
    <property type="match status" value="1"/>
</dbReference>
<dbReference type="GO" id="GO:1990641">
    <property type="term" value="P:response to iron ion starvation"/>
    <property type="evidence" value="ECO:0007669"/>
    <property type="project" value="UniProtKB-ARBA"/>
</dbReference>
<dbReference type="Pfam" id="PF00248">
    <property type="entry name" value="Aldo_ket_red"/>
    <property type="match status" value="1"/>
</dbReference>
<dbReference type="GO" id="GO:0019290">
    <property type="term" value="P:siderophore biosynthetic process"/>
    <property type="evidence" value="ECO:0007669"/>
    <property type="project" value="UniProtKB-ARBA"/>
</dbReference>
<evidence type="ECO:0000256" key="5">
    <source>
        <dbReference type="ARBA" id="ARBA00023004"/>
    </source>
</evidence>
<dbReference type="SMR" id="A0A3B6CA99"/>
<proteinExistence type="inferred from homology"/>
<evidence type="ECO:0000256" key="4">
    <source>
        <dbReference type="ARBA" id="ARBA00023002"/>
    </source>
</evidence>
<keyword evidence="3" id="KW-0521">NADP</keyword>
<dbReference type="Gramene" id="TraesCLE_scaffold_043797_01G000100.1">
    <property type="protein sequence ID" value="TraesCLE_scaffold_043797_01G000100.1"/>
    <property type="gene ID" value="TraesCLE_scaffold_043797_01G000100"/>
</dbReference>
<evidence type="ECO:0000256" key="9">
    <source>
        <dbReference type="ARBA" id="ARBA00066850"/>
    </source>
</evidence>
<dbReference type="PANTHER" id="PTHR11732">
    <property type="entry name" value="ALDO/KETO REDUCTASE"/>
    <property type="match status" value="1"/>
</dbReference>
<dbReference type="AlphaFoldDB" id="A0A3B6CA99"/>
<dbReference type="FunFam" id="3.20.20.100:FF:000014">
    <property type="entry name" value="NAD(P)-linked oxidoreductase superfamily protein"/>
    <property type="match status" value="1"/>
</dbReference>
<evidence type="ECO:0000259" key="11">
    <source>
        <dbReference type="Pfam" id="PF00248"/>
    </source>
</evidence>
<dbReference type="STRING" id="4565.A0A3B6CA99"/>
<reference evidence="12" key="1">
    <citation type="submission" date="2018-08" db="EMBL/GenBank/DDBJ databases">
        <authorList>
            <person name="Rossello M."/>
        </authorList>
    </citation>
    <scope>NUCLEOTIDE SEQUENCE [LARGE SCALE GENOMIC DNA]</scope>
    <source>
        <strain evidence="12">cv. Chinese Spring</strain>
    </source>
</reference>
<evidence type="ECO:0000256" key="6">
    <source>
        <dbReference type="ARBA" id="ARBA00051196"/>
    </source>
</evidence>
<comment type="similarity">
    <text evidence="2">Belongs to the aldo/keto reductase family.</text>
</comment>
<evidence type="ECO:0000256" key="10">
    <source>
        <dbReference type="SAM" id="MobiDB-lite"/>
    </source>
</evidence>
<evidence type="ECO:0000256" key="2">
    <source>
        <dbReference type="ARBA" id="ARBA00007905"/>
    </source>
</evidence>
<keyword evidence="4" id="KW-0560">Oxidoreductase</keyword>
<dbReference type="Gene3D" id="3.20.20.100">
    <property type="entry name" value="NADP-dependent oxidoreductase domain"/>
    <property type="match status" value="1"/>
</dbReference>
<dbReference type="OMA" id="GTKWQWL"/>
<dbReference type="Gramene" id="TraesWEE_scaffold_050348_01G000600.1">
    <property type="protein sequence ID" value="TraesWEE_scaffold_050348_01G000600.1"/>
    <property type="gene ID" value="TraesWEE_scaffold_050348_01G000600"/>
</dbReference>
<keyword evidence="13" id="KW-1185">Reference proteome</keyword>
<feature type="region of interest" description="Disordered" evidence="10">
    <location>
        <begin position="34"/>
        <end position="54"/>
    </location>
</feature>
<dbReference type="CDD" id="cd19124">
    <property type="entry name" value="AKR_AKR4A_4B"/>
    <property type="match status" value="1"/>
</dbReference>
<feature type="domain" description="NADP-dependent oxidoreductase" evidence="11">
    <location>
        <begin position="67"/>
        <end position="335"/>
    </location>
</feature>
<dbReference type="Proteomes" id="UP000019116">
    <property type="component" value="Chromosome 2B"/>
</dbReference>
<dbReference type="Gramene" id="TraesCAD_scaffold_043631_01G000700.1">
    <property type="protein sequence ID" value="TraesCAD_scaffold_043631_01G000700.1"/>
    <property type="gene ID" value="TraesCAD_scaffold_043631_01G000700"/>
</dbReference>
<evidence type="ECO:0000256" key="3">
    <source>
        <dbReference type="ARBA" id="ARBA00022857"/>
    </source>
</evidence>
<evidence type="ECO:0000256" key="7">
    <source>
        <dbReference type="ARBA" id="ARBA00051836"/>
    </source>
</evidence>
<dbReference type="Gramene" id="TraesCS2B03G0868300.1">
    <property type="protein sequence ID" value="TraesCS2B03G0868300.1.CDS"/>
    <property type="gene ID" value="TraesCS2B03G0868300"/>
</dbReference>
<evidence type="ECO:0000313" key="12">
    <source>
        <dbReference type="EnsemblPlants" id="TraesCS2B02G333800.1"/>
    </source>
</evidence>
<comment type="catalytic activity">
    <reaction evidence="7">
        <text>2'-deoxymugineate + NADP(+) = 3''-deamino-3''-oxonicotianamine + NADPH + H(+)</text>
        <dbReference type="Rhea" id="RHEA:16137"/>
        <dbReference type="ChEBI" id="CHEBI:15378"/>
        <dbReference type="ChEBI" id="CHEBI:57783"/>
        <dbReference type="ChEBI" id="CHEBI:58349"/>
        <dbReference type="ChEBI" id="CHEBI:58487"/>
        <dbReference type="ChEBI" id="CHEBI:58685"/>
        <dbReference type="EC" id="1.1.1.285"/>
    </reaction>
</comment>
<dbReference type="Gramene" id="TraesROB_scaffold_130691_01G000400.1">
    <property type="protein sequence ID" value="TraesROB_scaffold_130691_01G000400.1"/>
    <property type="gene ID" value="TraesROB_scaffold_130691_01G000400"/>
</dbReference>
<feature type="compositionally biased region" description="Polar residues" evidence="10">
    <location>
        <begin position="39"/>
        <end position="50"/>
    </location>
</feature>
<dbReference type="InterPro" id="IPR036812">
    <property type="entry name" value="NAD(P)_OxRdtase_dom_sf"/>
</dbReference>
<comment type="catalytic activity">
    <reaction evidence="6">
        <text>2'-deoxymugineate + NAD(+) = 3''-deamino-3''-oxonicotianamine + NADH + H(+)</text>
        <dbReference type="Rhea" id="RHEA:16141"/>
        <dbReference type="ChEBI" id="CHEBI:15378"/>
        <dbReference type="ChEBI" id="CHEBI:57540"/>
        <dbReference type="ChEBI" id="CHEBI:57945"/>
        <dbReference type="ChEBI" id="CHEBI:58487"/>
        <dbReference type="ChEBI" id="CHEBI:58685"/>
        <dbReference type="EC" id="1.1.1.285"/>
    </reaction>
</comment>
<dbReference type="InterPro" id="IPR044497">
    <property type="entry name" value="AKR4A/B"/>
</dbReference>
<dbReference type="Gramene" id="TraesKAR2B01G0322100.1">
    <property type="protein sequence ID" value="cds.TraesKAR2B01G0322100.1"/>
    <property type="gene ID" value="TraesKAR2B01G0322100"/>
</dbReference>
<reference evidence="12" key="2">
    <citation type="submission" date="2018-10" db="UniProtKB">
        <authorList>
            <consortium name="EnsemblPlants"/>
        </authorList>
    </citation>
    <scope>IDENTIFICATION</scope>
</reference>
<dbReference type="GO" id="GO:0004032">
    <property type="term" value="F:aldose reductase (NADPH) activity"/>
    <property type="evidence" value="ECO:0000318"/>
    <property type="project" value="GO_Central"/>
</dbReference>
<organism evidence="12">
    <name type="scientific">Triticum aestivum</name>
    <name type="common">Wheat</name>
    <dbReference type="NCBI Taxonomy" id="4565"/>
    <lineage>
        <taxon>Eukaryota</taxon>
        <taxon>Viridiplantae</taxon>
        <taxon>Streptophyta</taxon>
        <taxon>Embryophyta</taxon>
        <taxon>Tracheophyta</taxon>
        <taxon>Spermatophyta</taxon>
        <taxon>Magnoliopsida</taxon>
        <taxon>Liliopsida</taxon>
        <taxon>Poales</taxon>
        <taxon>Poaceae</taxon>
        <taxon>BOP clade</taxon>
        <taxon>Pooideae</taxon>
        <taxon>Triticodae</taxon>
        <taxon>Triticeae</taxon>
        <taxon>Triticinae</taxon>
        <taxon>Triticum</taxon>
    </lineage>
</organism>
<evidence type="ECO:0000313" key="13">
    <source>
        <dbReference type="Proteomes" id="UP000019116"/>
    </source>
</evidence>
<dbReference type="PROSITE" id="PS00798">
    <property type="entry name" value="ALDOKETO_REDUCTASE_1"/>
    <property type="match status" value="1"/>
</dbReference>
<dbReference type="GO" id="GO:0005829">
    <property type="term" value="C:cytosol"/>
    <property type="evidence" value="ECO:0000318"/>
    <property type="project" value="GO_Central"/>
</dbReference>
<dbReference type="Gramene" id="TraesCS2B02G333800.1">
    <property type="protein sequence ID" value="TraesCS2B02G333800.1"/>
    <property type="gene ID" value="TraesCS2B02G333800"/>
</dbReference>
<evidence type="ECO:0000256" key="8">
    <source>
        <dbReference type="ARBA" id="ARBA00059341"/>
    </source>
</evidence>
<evidence type="ECO:0000256" key="1">
    <source>
        <dbReference type="ARBA" id="ARBA00004924"/>
    </source>
</evidence>
<keyword evidence="5" id="KW-0408">Iron</keyword>
<dbReference type="PaxDb" id="4565-Traes_2BL_FDFA55060.1"/>
<sequence length="368" mass="40630">MAAIQPLSPFSRSSKFVGSDSTIVPARILPRPRGVTRSAMASPTGSSRSSKIPEFLAGSGGRPVPALGIGTASFPFVAEDVKNAVLAALELGYRHLDTASVYPSEHLVGEAVAEAGRRGVIASREEVFVTTKVWCTQCHPDLVLPSLKESLQNLQMEYVDLYLVHWPMSVKPSKPHFPMKREDIVQMDLKGVWQAMEECHRLGLAKMIGVSNFTTKKLQELLAIAEIPPAVNQVELNPAWQQKKLIEFCKEKGIHVTAYSPLGGQSRTSKVNAVLQSEILKEIAEARGKSVAQISLRWIFEQGASMVAKSMKKERLQENLEIFDWELTDEDRFKITRIPQYKKVTVLAILCPEGVPGVDLSEVDVVET</sequence>
<dbReference type="PROSITE" id="PS00063">
    <property type="entry name" value="ALDOKETO_REDUCTASE_3"/>
    <property type="match status" value="1"/>
</dbReference>
<dbReference type="EnsemblPlants" id="TraesCS2B02G333800.1">
    <property type="protein sequence ID" value="TraesCS2B02G333800.1"/>
    <property type="gene ID" value="TraesCS2B02G333800"/>
</dbReference>
<accession>A0A3B6CA99</accession>
<dbReference type="InterPro" id="IPR018170">
    <property type="entry name" value="Aldo/ket_reductase_CS"/>
</dbReference>
<comment type="pathway">
    <text evidence="1">Siderophore biosynthesis.</text>
</comment>
<dbReference type="InterPro" id="IPR020471">
    <property type="entry name" value="AKR"/>
</dbReference>
<protein>
    <recommendedName>
        <fullName evidence="9">3''-deamino-3''-oxonicotianamine reductase</fullName>
        <ecNumber evidence="9">1.1.1.285</ecNumber>
    </recommendedName>
</protein>
<name>A0A3B6CA99_WHEAT</name>
<dbReference type="OrthoDB" id="416253at2759"/>
<dbReference type="InterPro" id="IPR023210">
    <property type="entry name" value="NADP_OxRdtase_dom"/>
</dbReference>
<dbReference type="GO" id="GO:0033707">
    <property type="term" value="F:3''-deamino-3''-oxonicotianamine reductase activity"/>
    <property type="evidence" value="ECO:0007669"/>
    <property type="project" value="UniProtKB-EC"/>
</dbReference>
<dbReference type="PROSITE" id="PS00062">
    <property type="entry name" value="ALDOKETO_REDUCTASE_2"/>
    <property type="match status" value="1"/>
</dbReference>